<reference evidence="7" key="1">
    <citation type="journal article" date="2000" name="Mol. Microbiol.">
        <title>The txtAB genes of the plant pathogen Streptomyces acidiscabies encode a peptide synthetase required for phytotoxin thaxtomin A production and pathogenicity.</title>
        <authorList>
            <person name="Healy F.G."/>
            <person name="Wach M."/>
            <person name="Krasnoff S.B."/>
            <person name="Gibson D.M."/>
            <person name="Loria R."/>
        </authorList>
    </citation>
    <scope>NUCLEOTIDE SEQUENCE</scope>
</reference>
<dbReference type="PROSITE" id="PS00012">
    <property type="entry name" value="PHOSPHOPANTETHEINE"/>
    <property type="match status" value="1"/>
</dbReference>
<dbReference type="Gene3D" id="3.30.559.30">
    <property type="entry name" value="Nonribosomal peptide synthetase, condensation domain"/>
    <property type="match status" value="1"/>
</dbReference>
<dbReference type="GO" id="GO:0044550">
    <property type="term" value="P:secondary metabolite biosynthetic process"/>
    <property type="evidence" value="ECO:0007669"/>
    <property type="project" value="TreeGrafter"/>
</dbReference>
<keyword evidence="4" id="KW-0597">Phosphoprotein</keyword>
<dbReference type="SUPFAM" id="SSF53335">
    <property type="entry name" value="S-adenosyl-L-methionine-dependent methyltransferases"/>
    <property type="match status" value="1"/>
</dbReference>
<dbReference type="SUPFAM" id="SSF47336">
    <property type="entry name" value="ACP-like"/>
    <property type="match status" value="1"/>
</dbReference>
<dbReference type="SMART" id="SM00823">
    <property type="entry name" value="PKS_PP"/>
    <property type="match status" value="1"/>
</dbReference>
<dbReference type="CDD" id="cd19540">
    <property type="entry name" value="LCL_NRPS-like"/>
    <property type="match status" value="1"/>
</dbReference>
<dbReference type="InterPro" id="IPR036736">
    <property type="entry name" value="ACP-like_sf"/>
</dbReference>
<dbReference type="GO" id="GO:0017000">
    <property type="term" value="P:antibiotic biosynthetic process"/>
    <property type="evidence" value="ECO:0007669"/>
    <property type="project" value="UniProtKB-ARBA"/>
</dbReference>
<evidence type="ECO:0000256" key="3">
    <source>
        <dbReference type="ARBA" id="ARBA00022450"/>
    </source>
</evidence>
<dbReference type="Pfam" id="PF13193">
    <property type="entry name" value="AMP-binding_C"/>
    <property type="match status" value="1"/>
</dbReference>
<dbReference type="InterPro" id="IPR020845">
    <property type="entry name" value="AMP-binding_CS"/>
</dbReference>
<evidence type="ECO:0000256" key="4">
    <source>
        <dbReference type="ARBA" id="ARBA00022553"/>
    </source>
</evidence>
<dbReference type="FunFam" id="3.40.50.12780:FF:000012">
    <property type="entry name" value="Non-ribosomal peptide synthetase"/>
    <property type="match status" value="1"/>
</dbReference>
<dbReference type="InterPro" id="IPR006162">
    <property type="entry name" value="Ppantetheine_attach_site"/>
</dbReference>
<dbReference type="InterPro" id="IPR025110">
    <property type="entry name" value="AMP-bd_C"/>
</dbReference>
<sequence length="1505" mass="162622">MTPRASPSDPIICEVHSMSMLPPGRSRTTASPAGAQAGPEFTPGLWGRLFEARVDAAPESTAINSASERLSYAELNRRANRLARLLIARGAGPESLVGLALPRSTDFVVAVAAVLKSGAGYFPMDPDYPPQRLAFMLADAAPMLVLTRSDIEPELPAEAASRTVVLDDPAVVRTLADCSAADVADDERGAPLRTRHPAYVIYTSGSTGTPKGVVLTHHGIASLVGSHARDLGIGPSSRLLLFSSPSFDGAFWDVSMALLTGATLVVAPRERLLPGPEFSALAAEEGITHFTLPASTLAALPDGALPAGATVVNVGEACNSELVRRWSPGRLLVNAYGPTESTVSATMSGPLAGAGIPPIGRPLSDTRIHVLDERLRPVPPGAVGEIHIAGAGLARGYLGRPALTAERFVADPFGTPGERMYRTGDRVRVRDDGQLEFVGRVDDQAKIRGFRVEPGEVEAVLRDHPEVAQAAVVVREDTPGDQRLVAYVVPDHPAVRQADDTTSEHVEEWQRLYDEVYSAVGALPLGEDFSGWNSTYDGEPIPVPQMQAWRDATVDSIRALRPRRVLEIGVGTGLLLSRLAGDCEAYWATDFSAEVIETLGKKVDVDPVLREKVHLLHGPAHDLPGLPEGYFDTVVLNSVIQYFPSADYLVSVLREAARLLAPGGRVFVGDIRHLRLLRPLRSAVRLRSATRREASASAVRAAVEQDLVDEKELLLDPAFFAAVPRWIPQLRGVRTAVQRGTHHNELTRYRYDAVLIKEPVETGTAAPDAQTLTWGTDVSGLQELSGLLARTRTSLLLRGVPNSRILGEASAATALTTARSLDEPLRLLQEPAAGIDPEELHALGGGAGCEVHLTWSAQDPTRLDACFTPVGGNPGAVPLAESADSGRTSPGDHANQPTTHRTGNALMGKLPGYLAARLPAYLRPSAVVRIASLPLTVNGKLDRTALPRPALFPRADGQAPRTPREEILANLFADVLGLPGVPRDADFFALGGNSLLATRLVGRIAKHLEVDVPIAWIFETPTVEGLAGRTAPASRLRPLLLCRDENHAAVPLSHSQYGMWFINQLGGPASRIYNVPYCLRITGRVDTGALRTALDDVVARHEPLRTVFPDDGDGPRQRVLAPEDAAVVLHETDAAEDRLAGHLARAAAEPFELRTDLPLRARLFRHGQDRYTLLLLMHHITVDAWSLAPLTADLAHAYRARLGQRAPQWQPLPVHYRDYAVWHNEQAAEAQDRGSGFGRQLAFWERTLRGLPVETRLPADRSSSGQTYLSWRHRHTHVEASLHQELLNCARETGATLFMVLHAALAALLTRLGGGTDIVVGTAAAARTDPALDDLVGLFANSVVLRVDTSGDPTFRTLLARTRAVDLDAFTHQEVPFDQVVDRVNPARHPARHPLYQTALVLHAPPGDGHRADSVTLTPEPPPNTGTARFDLMFNWDESRDSAGLAQGLTGRTEYSSDLFSQETVELLLERYLLLLSAAVRDPDARLHTLDILTEPERRAFSPRA</sequence>
<organism evidence="7">
    <name type="scientific">Streptomyces acidiscabies</name>
    <dbReference type="NCBI Taxonomy" id="42234"/>
    <lineage>
        <taxon>Bacteria</taxon>
        <taxon>Bacillati</taxon>
        <taxon>Actinomycetota</taxon>
        <taxon>Actinomycetes</taxon>
        <taxon>Kitasatosporales</taxon>
        <taxon>Streptomycetaceae</taxon>
        <taxon>Streptomyces</taxon>
    </lineage>
</organism>
<dbReference type="GO" id="GO:0008757">
    <property type="term" value="F:S-adenosylmethionine-dependent methyltransferase activity"/>
    <property type="evidence" value="ECO:0007669"/>
    <property type="project" value="InterPro"/>
</dbReference>
<accession>Q9F0D7</accession>
<dbReference type="GO" id="GO:0008610">
    <property type="term" value="P:lipid biosynthetic process"/>
    <property type="evidence" value="ECO:0007669"/>
    <property type="project" value="UniProtKB-ARBA"/>
</dbReference>
<evidence type="ECO:0000256" key="5">
    <source>
        <dbReference type="SAM" id="MobiDB-lite"/>
    </source>
</evidence>
<dbReference type="GO" id="GO:0031177">
    <property type="term" value="F:phosphopantetheine binding"/>
    <property type="evidence" value="ECO:0007669"/>
    <property type="project" value="InterPro"/>
</dbReference>
<protein>
    <submittedName>
        <fullName evidence="7">Thaxtomin synthetase B</fullName>
    </submittedName>
</protein>
<dbReference type="InterPro" id="IPR009081">
    <property type="entry name" value="PP-bd_ACP"/>
</dbReference>
<dbReference type="FunFam" id="3.40.50.980:FF:000001">
    <property type="entry name" value="Non-ribosomal peptide synthetase"/>
    <property type="match status" value="1"/>
</dbReference>
<dbReference type="NCBIfam" id="TIGR01733">
    <property type="entry name" value="AA-adenyl-dom"/>
    <property type="match status" value="1"/>
</dbReference>
<dbReference type="Pfam" id="PF08241">
    <property type="entry name" value="Methyltransf_11"/>
    <property type="match status" value="1"/>
</dbReference>
<dbReference type="PROSITE" id="PS50075">
    <property type="entry name" value="CARRIER"/>
    <property type="match status" value="1"/>
</dbReference>
<dbReference type="FunFam" id="2.30.38.10:FF:000001">
    <property type="entry name" value="Non-ribosomal peptide synthetase PvdI"/>
    <property type="match status" value="1"/>
</dbReference>
<dbReference type="Pfam" id="PF00550">
    <property type="entry name" value="PP-binding"/>
    <property type="match status" value="1"/>
</dbReference>
<evidence type="ECO:0000256" key="1">
    <source>
        <dbReference type="ARBA" id="ARBA00001957"/>
    </source>
</evidence>
<dbReference type="SUPFAM" id="SSF52777">
    <property type="entry name" value="CoA-dependent acyltransferases"/>
    <property type="match status" value="2"/>
</dbReference>
<dbReference type="GO" id="GO:0043041">
    <property type="term" value="P:amino acid activation for nonribosomal peptide biosynthetic process"/>
    <property type="evidence" value="ECO:0007669"/>
    <property type="project" value="TreeGrafter"/>
</dbReference>
<dbReference type="Gene3D" id="3.30.300.30">
    <property type="match status" value="2"/>
</dbReference>
<dbReference type="Pfam" id="PF00501">
    <property type="entry name" value="AMP-binding"/>
    <property type="match status" value="1"/>
</dbReference>
<evidence type="ECO:0000313" key="7">
    <source>
        <dbReference type="EMBL" id="AAG27088.1"/>
    </source>
</evidence>
<dbReference type="GO" id="GO:0005829">
    <property type="term" value="C:cytosol"/>
    <property type="evidence" value="ECO:0007669"/>
    <property type="project" value="TreeGrafter"/>
</dbReference>
<dbReference type="PANTHER" id="PTHR45527">
    <property type="entry name" value="NONRIBOSOMAL PEPTIDE SYNTHETASE"/>
    <property type="match status" value="1"/>
</dbReference>
<dbReference type="CDD" id="cd02440">
    <property type="entry name" value="AdoMet_MTases"/>
    <property type="match status" value="1"/>
</dbReference>
<evidence type="ECO:0000256" key="2">
    <source>
        <dbReference type="ARBA" id="ARBA00006432"/>
    </source>
</evidence>
<comment type="similarity">
    <text evidence="2">Belongs to the ATP-dependent AMP-binding enzyme family.</text>
</comment>
<dbReference type="InterPro" id="IPR010071">
    <property type="entry name" value="AA_adenyl_dom"/>
</dbReference>
<dbReference type="Gene3D" id="3.40.50.980">
    <property type="match status" value="2"/>
</dbReference>
<dbReference type="Gene3D" id="3.40.50.150">
    <property type="entry name" value="Vaccinia Virus protein VP39"/>
    <property type="match status" value="1"/>
</dbReference>
<dbReference type="Gene3D" id="1.10.1200.10">
    <property type="entry name" value="ACP-like"/>
    <property type="match status" value="1"/>
</dbReference>
<dbReference type="InterPro" id="IPR001242">
    <property type="entry name" value="Condensation_dom"/>
</dbReference>
<dbReference type="Gene3D" id="2.30.38.10">
    <property type="entry name" value="Luciferase, Domain 3"/>
    <property type="match status" value="1"/>
</dbReference>
<dbReference type="GO" id="GO:0072330">
    <property type="term" value="P:monocarboxylic acid biosynthetic process"/>
    <property type="evidence" value="ECO:0007669"/>
    <property type="project" value="UniProtKB-ARBA"/>
</dbReference>
<comment type="cofactor">
    <cofactor evidence="1">
        <name>pantetheine 4'-phosphate</name>
        <dbReference type="ChEBI" id="CHEBI:47942"/>
    </cofactor>
</comment>
<evidence type="ECO:0000259" key="6">
    <source>
        <dbReference type="PROSITE" id="PS50075"/>
    </source>
</evidence>
<name>Q9F0D7_9ACTN</name>
<dbReference type="InterPro" id="IPR045851">
    <property type="entry name" value="AMP-bd_C_sf"/>
</dbReference>
<dbReference type="Pfam" id="PF00668">
    <property type="entry name" value="Condensation"/>
    <property type="match status" value="1"/>
</dbReference>
<dbReference type="InterPro" id="IPR020806">
    <property type="entry name" value="PKS_PP-bd"/>
</dbReference>
<dbReference type="SUPFAM" id="SSF56801">
    <property type="entry name" value="Acetyl-CoA synthetase-like"/>
    <property type="match status" value="1"/>
</dbReference>
<dbReference type="FunFam" id="1.10.1200.10:FF:000016">
    <property type="entry name" value="Non-ribosomal peptide synthase"/>
    <property type="match status" value="1"/>
</dbReference>
<dbReference type="PANTHER" id="PTHR45527:SF1">
    <property type="entry name" value="FATTY ACID SYNTHASE"/>
    <property type="match status" value="1"/>
</dbReference>
<dbReference type="EMBL" id="AF255732">
    <property type="protein sequence ID" value="AAG27088.1"/>
    <property type="molecule type" value="Genomic_DNA"/>
</dbReference>
<dbReference type="InterPro" id="IPR000873">
    <property type="entry name" value="AMP-dep_synth/lig_dom"/>
</dbReference>
<proteinExistence type="inferred from homology"/>
<dbReference type="PROSITE" id="PS00455">
    <property type="entry name" value="AMP_BINDING"/>
    <property type="match status" value="1"/>
</dbReference>
<gene>
    <name evidence="7" type="primary">txtB</name>
</gene>
<keyword evidence="3" id="KW-0596">Phosphopantetheine</keyword>
<feature type="domain" description="Carrier" evidence="6">
    <location>
        <begin position="959"/>
        <end position="1034"/>
    </location>
</feature>
<dbReference type="Gene3D" id="3.30.559.10">
    <property type="entry name" value="Chloramphenicol acetyltransferase-like domain"/>
    <property type="match status" value="1"/>
</dbReference>
<feature type="region of interest" description="Disordered" evidence="5">
    <location>
        <begin position="876"/>
        <end position="905"/>
    </location>
</feature>
<dbReference type="InterPro" id="IPR023213">
    <property type="entry name" value="CAT-like_dom_sf"/>
</dbReference>
<dbReference type="InterPro" id="IPR013216">
    <property type="entry name" value="Methyltransf_11"/>
</dbReference>
<dbReference type="InterPro" id="IPR029063">
    <property type="entry name" value="SAM-dependent_MTases_sf"/>
</dbReference>